<dbReference type="Proteomes" id="UP001164244">
    <property type="component" value="Chromosome"/>
</dbReference>
<feature type="transmembrane region" description="Helical" evidence="6">
    <location>
        <begin position="12"/>
        <end position="37"/>
    </location>
</feature>
<evidence type="ECO:0000256" key="2">
    <source>
        <dbReference type="ARBA" id="ARBA00022475"/>
    </source>
</evidence>
<dbReference type="EMBL" id="CP110418">
    <property type="protein sequence ID" value="UZG51056.1"/>
    <property type="molecule type" value="Genomic_DNA"/>
</dbReference>
<evidence type="ECO:0000313" key="8">
    <source>
        <dbReference type="Proteomes" id="UP001164244"/>
    </source>
</evidence>
<dbReference type="InterPro" id="IPR050833">
    <property type="entry name" value="Poly_Biosynth_Transport"/>
</dbReference>
<feature type="transmembrane region" description="Helical" evidence="6">
    <location>
        <begin position="463"/>
        <end position="486"/>
    </location>
</feature>
<keyword evidence="3 6" id="KW-0812">Transmembrane</keyword>
<keyword evidence="5 6" id="KW-0472">Membrane</keyword>
<evidence type="ECO:0000256" key="1">
    <source>
        <dbReference type="ARBA" id="ARBA00004651"/>
    </source>
</evidence>
<keyword evidence="4 6" id="KW-1133">Transmembrane helix</keyword>
<keyword evidence="2" id="KW-1003">Cell membrane</keyword>
<dbReference type="AlphaFoldDB" id="A0AA46X532"/>
<feature type="transmembrane region" description="Helical" evidence="6">
    <location>
        <begin position="375"/>
        <end position="395"/>
    </location>
</feature>
<organism evidence="7 8">
    <name type="scientific">Veillonella rogosae</name>
    <dbReference type="NCBI Taxonomy" id="423477"/>
    <lineage>
        <taxon>Bacteria</taxon>
        <taxon>Bacillati</taxon>
        <taxon>Bacillota</taxon>
        <taxon>Negativicutes</taxon>
        <taxon>Veillonellales</taxon>
        <taxon>Veillonellaceae</taxon>
        <taxon>Veillonella</taxon>
    </lineage>
</organism>
<gene>
    <name evidence="7" type="ORF">OKW85_00160</name>
</gene>
<evidence type="ECO:0000256" key="6">
    <source>
        <dbReference type="SAM" id="Phobius"/>
    </source>
</evidence>
<feature type="transmembrane region" description="Helical" evidence="6">
    <location>
        <begin position="343"/>
        <end position="363"/>
    </location>
</feature>
<dbReference type="GO" id="GO:0005886">
    <property type="term" value="C:plasma membrane"/>
    <property type="evidence" value="ECO:0007669"/>
    <property type="project" value="UniProtKB-SubCell"/>
</dbReference>
<feature type="transmembrane region" description="Helical" evidence="6">
    <location>
        <begin position="90"/>
        <end position="113"/>
    </location>
</feature>
<proteinExistence type="predicted"/>
<accession>A0AA46X532</accession>
<feature type="transmembrane region" description="Helical" evidence="6">
    <location>
        <begin position="309"/>
        <end position="331"/>
    </location>
</feature>
<feature type="transmembrane region" description="Helical" evidence="6">
    <location>
        <begin position="49"/>
        <end position="69"/>
    </location>
</feature>
<evidence type="ECO:0000256" key="4">
    <source>
        <dbReference type="ARBA" id="ARBA00022989"/>
    </source>
</evidence>
<comment type="subcellular location">
    <subcellularLocation>
        <location evidence="1">Cell membrane</location>
        <topology evidence="1">Multi-pass membrane protein</topology>
    </subcellularLocation>
</comment>
<reference evidence="7" key="1">
    <citation type="submission" date="2022-11" db="EMBL/GenBank/DDBJ databases">
        <title>Complete genome sequence of Veillonella rogosae KCOM 3468 isolated from human Subgingival dental plaque of Chronic peridontitis Lesion.</title>
        <authorList>
            <person name="Park S.-N."/>
            <person name="Lim Y.K."/>
            <person name="Kook J.-K."/>
        </authorList>
    </citation>
    <scope>NUCLEOTIDE SEQUENCE</scope>
    <source>
        <strain evidence="7">KCOM 3468</strain>
    </source>
</reference>
<evidence type="ECO:0000313" key="7">
    <source>
        <dbReference type="EMBL" id="UZG51056.1"/>
    </source>
</evidence>
<evidence type="ECO:0000256" key="5">
    <source>
        <dbReference type="ARBA" id="ARBA00023136"/>
    </source>
</evidence>
<protein>
    <submittedName>
        <fullName evidence="7">Transporter</fullName>
    </submittedName>
</protein>
<evidence type="ECO:0000256" key="3">
    <source>
        <dbReference type="ARBA" id="ARBA00022692"/>
    </source>
</evidence>
<dbReference type="PANTHER" id="PTHR30250:SF26">
    <property type="entry name" value="PSMA PROTEIN"/>
    <property type="match status" value="1"/>
</dbReference>
<dbReference type="RefSeq" id="WP_265138201.1">
    <property type="nucleotide sequence ID" value="NZ_CP110418.1"/>
</dbReference>
<feature type="transmembrane region" description="Helical" evidence="6">
    <location>
        <begin position="435"/>
        <end position="457"/>
    </location>
</feature>
<name>A0AA46X532_9FIRM</name>
<dbReference type="PANTHER" id="PTHR30250">
    <property type="entry name" value="PST FAMILY PREDICTED COLANIC ACID TRANSPORTER"/>
    <property type="match status" value="1"/>
</dbReference>
<feature type="transmembrane region" description="Helical" evidence="6">
    <location>
        <begin position="119"/>
        <end position="141"/>
    </location>
</feature>
<dbReference type="KEGG" id="vrg:OKW85_00160"/>
<sequence length="502" mass="58110">MRTVSAIKNINSTLIVYGFNMVLQFIIRFVLLYYLSIEYLGLNGLFDNILTVLSLTELGIGPAIIFSLYAPLANHDLETAKSIMRIFKKAYIYIGTLILFLGLCISPFVQHLIKVPPNIAYLNIFFLLFVIDTGISYFYSYKKCLLIADQKQYIANYYRGITQLIGSLFQIALVILTHSFWVYIILRICMTFCENFLIARKANRLYSFLNEKNIQPLNKDIYQSIIRNIKALILHKIGGVTVFGTSNIILSKFVGLSAVALYTNYYLIINGIDKLSDQVFNALKASVGNLNESHDDAHKLVIFKRLEFMTAYLACFICSNLYLLLNPFITIWLGNSYRFDESIVLWMVINFYLMFMRKGVLVFKDAMGLFWQNRYMSLIEALINLGSSIILVQYFDVWGVLLAMFISTICMPFIVEPYVLFKYGLRWSLLSYFKLYFRYTLVTFVLVYFSKFLSQFIALDSGWFGLLLGVVCNSIFIIVAWGILFIRSKELRFYLDLIKSRL</sequence>
<feature type="transmembrane region" description="Helical" evidence="6">
    <location>
        <begin position="401"/>
        <end position="423"/>
    </location>
</feature>